<name>A0ABQ0IBZ9_9ALTE</name>
<protein>
    <submittedName>
        <fullName evidence="1">Uncharacterized protein</fullName>
    </submittedName>
</protein>
<comment type="caution">
    <text evidence="1">The sequence shown here is derived from an EMBL/GenBank/DDBJ whole genome shotgun (WGS) entry which is preliminary data.</text>
</comment>
<evidence type="ECO:0000313" key="1">
    <source>
        <dbReference type="EMBL" id="GAC06894.1"/>
    </source>
</evidence>
<dbReference type="EMBL" id="BAEK01000073">
    <property type="protein sequence ID" value="GAC06894.1"/>
    <property type="molecule type" value="Genomic_DNA"/>
</dbReference>
<reference evidence="1 2" key="1">
    <citation type="journal article" date="2014" name="Environ. Microbiol.">
        <title>Comparative genomics of the marine bacterial genus Glaciecola reveals the high degree of genomic diversity and genomic characteristic for cold adaptation.</title>
        <authorList>
            <person name="Qin Q.L."/>
            <person name="Xie B.B."/>
            <person name="Yu Y."/>
            <person name="Shu Y.L."/>
            <person name="Rong J.C."/>
            <person name="Zhang Y.J."/>
            <person name="Zhao D.L."/>
            <person name="Chen X.L."/>
            <person name="Zhang X.Y."/>
            <person name="Chen B."/>
            <person name="Zhou B.C."/>
            <person name="Zhang Y.Z."/>
        </authorList>
    </citation>
    <scope>NUCLEOTIDE SEQUENCE [LARGE SCALE GENOMIC DNA]</scope>
    <source>
        <strain evidence="1 2">NO2</strain>
    </source>
</reference>
<accession>A0ABQ0IBZ9</accession>
<dbReference type="Proteomes" id="UP000008372">
    <property type="component" value="Unassembled WGS sequence"/>
</dbReference>
<sequence>MNTAQPRFNAKLQGLHSQYDNFSQWLSIFLSNVRGSHSKLNDVISPLYALHRAML</sequence>
<keyword evidence="2" id="KW-1185">Reference proteome</keyword>
<organism evidence="1 2">
    <name type="scientific">Paraglaciecola agarilytica NO2</name>
    <dbReference type="NCBI Taxonomy" id="1125747"/>
    <lineage>
        <taxon>Bacteria</taxon>
        <taxon>Pseudomonadati</taxon>
        <taxon>Pseudomonadota</taxon>
        <taxon>Gammaproteobacteria</taxon>
        <taxon>Alteromonadales</taxon>
        <taxon>Alteromonadaceae</taxon>
        <taxon>Paraglaciecola</taxon>
    </lineage>
</organism>
<evidence type="ECO:0000313" key="2">
    <source>
        <dbReference type="Proteomes" id="UP000008372"/>
    </source>
</evidence>
<proteinExistence type="predicted"/>
<gene>
    <name evidence="1" type="ORF">GAGA_4061</name>
</gene>